<evidence type="ECO:0000313" key="1">
    <source>
        <dbReference type="EMBL" id="EDS11112.1"/>
    </source>
</evidence>
<reference evidence="1" key="1">
    <citation type="submission" date="2007-11" db="EMBL/GenBank/DDBJ databases">
        <authorList>
            <person name="Fulton L."/>
            <person name="Clifton S."/>
            <person name="Fulton B."/>
            <person name="Xu J."/>
            <person name="Minx P."/>
            <person name="Pepin K.H."/>
            <person name="Johnson M."/>
            <person name="Thiruvilangam P."/>
            <person name="Bhonagiri V."/>
            <person name="Nash W.E."/>
            <person name="Mardis E.R."/>
            <person name="Wilson R.K."/>
        </authorList>
    </citation>
    <scope>NUCLEOTIDE SEQUENCE [LARGE SCALE GENOMIC DNA]</scope>
    <source>
        <strain evidence="1">DSM 17241</strain>
    </source>
</reference>
<name>B0PBY8_9FIRM</name>
<proteinExistence type="predicted"/>
<dbReference type="AlphaFoldDB" id="B0PBY8"/>
<dbReference type="HOGENOM" id="CLU_2986421_0_0_9"/>
<organism evidence="1 2">
    <name type="scientific">Anaerotruncus colihominis DSM 17241</name>
    <dbReference type="NCBI Taxonomy" id="445972"/>
    <lineage>
        <taxon>Bacteria</taxon>
        <taxon>Bacillati</taxon>
        <taxon>Bacillota</taxon>
        <taxon>Clostridia</taxon>
        <taxon>Eubacteriales</taxon>
        <taxon>Oscillospiraceae</taxon>
        <taxon>Anaerotruncus</taxon>
    </lineage>
</organism>
<gene>
    <name evidence="1" type="ORF">ANACOL_02296</name>
</gene>
<protein>
    <submittedName>
        <fullName evidence="1">Uncharacterized protein</fullName>
    </submittedName>
</protein>
<comment type="caution">
    <text evidence="1">The sequence shown here is derived from an EMBL/GenBank/DDBJ whole genome shotgun (WGS) entry which is preliminary data.</text>
</comment>
<evidence type="ECO:0000313" key="2">
    <source>
        <dbReference type="Proteomes" id="UP000003803"/>
    </source>
</evidence>
<dbReference type="EMBL" id="ABGD02000018">
    <property type="protein sequence ID" value="EDS11112.1"/>
    <property type="molecule type" value="Genomic_DNA"/>
</dbReference>
<accession>B0PBY8</accession>
<reference evidence="1" key="2">
    <citation type="submission" date="2013-09" db="EMBL/GenBank/DDBJ databases">
        <title>Draft genome sequence of Anaerotruncus colihominis(DSM 17241).</title>
        <authorList>
            <person name="Sudarsanam P."/>
            <person name="Ley R."/>
            <person name="Guruge J."/>
            <person name="Turnbaugh P.J."/>
            <person name="Mahowald M."/>
            <person name="Liep D."/>
            <person name="Gordon J."/>
        </authorList>
    </citation>
    <scope>NUCLEOTIDE SEQUENCE</scope>
    <source>
        <strain evidence="1">DSM 17241</strain>
    </source>
</reference>
<keyword evidence="2" id="KW-1185">Reference proteome</keyword>
<dbReference type="Proteomes" id="UP000003803">
    <property type="component" value="Unassembled WGS sequence"/>
</dbReference>
<sequence>MRRDHQPQGVHPTARGGVLAGLAGASIILDVRYHSAGVACWKGADYVAYWWCMLFYK</sequence>